<name>A0A4D6DYZ1_9CAUD</name>
<reference evidence="2" key="1">
    <citation type="submission" date="2019-03" db="EMBL/GenBank/DDBJ databases">
        <authorList>
            <person name="Olsen N.S."/>
            <person name="Kot W."/>
            <person name="Hansen L.H."/>
        </authorList>
    </citation>
    <scope>NUCLEOTIDE SEQUENCE [LARGE SCALE GENOMIC DNA]</scope>
</reference>
<proteinExistence type="predicted"/>
<accession>A0A4D6DYZ1</accession>
<keyword evidence="2" id="KW-1185">Reference proteome</keyword>
<organism evidence="1 2">
    <name type="scientific">Escherichia phage Lidtsur</name>
    <dbReference type="NCBI Taxonomy" id="2562235"/>
    <lineage>
        <taxon>Viruses</taxon>
        <taxon>Duplodnaviria</taxon>
        <taxon>Heunggongvirae</taxon>
        <taxon>Uroviricota</taxon>
        <taxon>Caudoviricetes</taxon>
        <taxon>Autographivirales</taxon>
        <taxon>Autoscriptoviridae</taxon>
        <taxon>Stentvirinae</taxon>
        <taxon>Bonnellvirus</taxon>
        <taxon>Bonnellvirus lidtsur</taxon>
    </lineage>
</organism>
<protein>
    <submittedName>
        <fullName evidence="1">Uncharacterized protein</fullName>
    </submittedName>
</protein>
<dbReference type="GeneID" id="55013132"/>
<dbReference type="KEGG" id="vg:55013132"/>
<evidence type="ECO:0000313" key="2">
    <source>
        <dbReference type="Proteomes" id="UP000297092"/>
    </source>
</evidence>
<dbReference type="RefSeq" id="YP_009821648.1">
    <property type="nucleotide sequence ID" value="NC_048177.1"/>
</dbReference>
<dbReference type="EMBL" id="MK629528">
    <property type="protein sequence ID" value="QBZ71554.1"/>
    <property type="molecule type" value="Genomic_DNA"/>
</dbReference>
<sequence length="226" mass="22291">MSLASITNAQRYNVGNAVNIAAHNTQRFINNTKAPTAAQEALIADSMQDAADALAVAGYFALPAGTVTVSDGAATAVLNSAGADSHPATAVVTGGALTGVKITADTTAIVDLNDTVEIRRADGSVTGITTGSTRVAAGVLANVRLPITADAVVNNGTVSVRNSAAADPHNATVVVNNQGVLQGVNLAATAAIVDNGDALTVPVTGTYTTTATISVANGVVTGIVLS</sequence>
<dbReference type="Proteomes" id="UP000297092">
    <property type="component" value="Segment"/>
</dbReference>
<evidence type="ECO:0000313" key="1">
    <source>
        <dbReference type="EMBL" id="QBZ71554.1"/>
    </source>
</evidence>